<dbReference type="GO" id="GO:0071555">
    <property type="term" value="P:cell wall organization"/>
    <property type="evidence" value="ECO:0007669"/>
    <property type="project" value="UniProtKB-KW"/>
</dbReference>
<dbReference type="InterPro" id="IPR011050">
    <property type="entry name" value="Pectin_lyase_fold/virulence"/>
</dbReference>
<evidence type="ECO:0000256" key="7">
    <source>
        <dbReference type="ARBA" id="ARBA00023295"/>
    </source>
</evidence>
<evidence type="ECO:0000259" key="12">
    <source>
        <dbReference type="Pfam" id="PF03151"/>
    </source>
</evidence>
<evidence type="ECO:0000256" key="4">
    <source>
        <dbReference type="ARBA" id="ARBA00022512"/>
    </source>
</evidence>
<dbReference type="GO" id="GO:0004650">
    <property type="term" value="F:polygalacturonase activity"/>
    <property type="evidence" value="ECO:0007669"/>
    <property type="project" value="InterPro"/>
</dbReference>
<dbReference type="Gene3D" id="2.160.20.10">
    <property type="entry name" value="Single-stranded right-handed beta-helix, Pectin lyase-like"/>
    <property type="match status" value="2"/>
</dbReference>
<evidence type="ECO:0000256" key="9">
    <source>
        <dbReference type="RuleBase" id="RU361169"/>
    </source>
</evidence>
<keyword evidence="8" id="KW-0961">Cell wall biogenesis/degradation</keyword>
<dbReference type="PANTHER" id="PTHR31375">
    <property type="match status" value="1"/>
</dbReference>
<feature type="compositionally biased region" description="Basic residues" evidence="10">
    <location>
        <begin position="287"/>
        <end position="296"/>
    </location>
</feature>
<dbReference type="SUPFAM" id="SSF103481">
    <property type="entry name" value="Multidrug resistance efflux transporter EmrE"/>
    <property type="match status" value="1"/>
</dbReference>
<dbReference type="Pfam" id="PF00295">
    <property type="entry name" value="Glyco_hydro_28"/>
    <property type="match status" value="2"/>
</dbReference>
<dbReference type="GO" id="GO:0005975">
    <property type="term" value="P:carbohydrate metabolic process"/>
    <property type="evidence" value="ECO:0007669"/>
    <property type="project" value="InterPro"/>
</dbReference>
<feature type="transmembrane region" description="Helical" evidence="11">
    <location>
        <begin position="114"/>
        <end position="132"/>
    </location>
</feature>
<feature type="transmembrane region" description="Helical" evidence="11">
    <location>
        <begin position="60"/>
        <end position="81"/>
    </location>
</feature>
<dbReference type="InterPro" id="IPR012334">
    <property type="entry name" value="Pectin_lyas_fold"/>
</dbReference>
<accession>A0AAN7LBF3</accession>
<feature type="transmembrane region" description="Helical" evidence="11">
    <location>
        <begin position="25"/>
        <end position="48"/>
    </location>
</feature>
<keyword evidence="7 9" id="KW-0326">Glycosidase</keyword>
<keyword evidence="6 9" id="KW-0378">Hydrolase</keyword>
<keyword evidence="14" id="KW-1185">Reference proteome</keyword>
<dbReference type="AlphaFoldDB" id="A0AAN7LBF3"/>
<evidence type="ECO:0000256" key="11">
    <source>
        <dbReference type="SAM" id="Phobius"/>
    </source>
</evidence>
<dbReference type="SUPFAM" id="SSF51126">
    <property type="entry name" value="Pectin lyase-like"/>
    <property type="match status" value="1"/>
</dbReference>
<feature type="transmembrane region" description="Helical" evidence="11">
    <location>
        <begin position="241"/>
        <end position="262"/>
    </location>
</feature>
<keyword evidence="11" id="KW-0472">Membrane</keyword>
<organism evidence="13 14">
    <name type="scientific">Trapa natans</name>
    <name type="common">Water chestnut</name>
    <dbReference type="NCBI Taxonomy" id="22666"/>
    <lineage>
        <taxon>Eukaryota</taxon>
        <taxon>Viridiplantae</taxon>
        <taxon>Streptophyta</taxon>
        <taxon>Embryophyta</taxon>
        <taxon>Tracheophyta</taxon>
        <taxon>Spermatophyta</taxon>
        <taxon>Magnoliopsida</taxon>
        <taxon>eudicotyledons</taxon>
        <taxon>Gunneridae</taxon>
        <taxon>Pentapetalae</taxon>
        <taxon>rosids</taxon>
        <taxon>malvids</taxon>
        <taxon>Myrtales</taxon>
        <taxon>Lythraceae</taxon>
        <taxon>Trapa</taxon>
    </lineage>
</organism>
<keyword evidence="11" id="KW-0812">Transmembrane</keyword>
<feature type="compositionally biased region" description="Basic residues" evidence="10">
    <location>
        <begin position="267"/>
        <end position="276"/>
    </location>
</feature>
<dbReference type="EMBL" id="JAXQNO010000016">
    <property type="protein sequence ID" value="KAK4781875.1"/>
    <property type="molecule type" value="Genomic_DNA"/>
</dbReference>
<comment type="caution">
    <text evidence="13">The sequence shown here is derived from an EMBL/GenBank/DDBJ whole genome shotgun (WGS) entry which is preliminary data.</text>
</comment>
<evidence type="ECO:0000256" key="10">
    <source>
        <dbReference type="SAM" id="MobiDB-lite"/>
    </source>
</evidence>
<comment type="similarity">
    <text evidence="3 9">Belongs to the glycosyl hydrolase 28 family.</text>
</comment>
<evidence type="ECO:0000256" key="3">
    <source>
        <dbReference type="ARBA" id="ARBA00008834"/>
    </source>
</evidence>
<dbReference type="Pfam" id="PF03151">
    <property type="entry name" value="TPT"/>
    <property type="match status" value="1"/>
</dbReference>
<reference evidence="13 14" key="1">
    <citation type="journal article" date="2023" name="Hortic Res">
        <title>Pangenome of water caltrop reveals structural variations and asymmetric subgenome divergence after allopolyploidization.</title>
        <authorList>
            <person name="Zhang X."/>
            <person name="Chen Y."/>
            <person name="Wang L."/>
            <person name="Yuan Y."/>
            <person name="Fang M."/>
            <person name="Shi L."/>
            <person name="Lu R."/>
            <person name="Comes H.P."/>
            <person name="Ma Y."/>
            <person name="Chen Y."/>
            <person name="Huang G."/>
            <person name="Zhou Y."/>
            <person name="Zheng Z."/>
            <person name="Qiu Y."/>
        </authorList>
    </citation>
    <scope>NUCLEOTIDE SEQUENCE [LARGE SCALE GENOMIC DNA]</scope>
    <source>
        <strain evidence="13">F231</strain>
    </source>
</reference>
<evidence type="ECO:0000256" key="8">
    <source>
        <dbReference type="ARBA" id="ARBA00023316"/>
    </source>
</evidence>
<evidence type="ECO:0000256" key="1">
    <source>
        <dbReference type="ARBA" id="ARBA00004141"/>
    </source>
</evidence>
<protein>
    <recommendedName>
        <fullName evidence="12">Sugar phosphate transporter domain-containing protein</fullName>
    </recommendedName>
</protein>
<evidence type="ECO:0000313" key="13">
    <source>
        <dbReference type="EMBL" id="KAK4781875.1"/>
    </source>
</evidence>
<comment type="subcellular location">
    <subcellularLocation>
        <location evidence="1">Membrane</location>
        <topology evidence="1">Multi-pass membrane protein</topology>
    </subcellularLocation>
    <subcellularLocation>
        <location evidence="2">Secreted</location>
        <location evidence="2">Cell wall</location>
    </subcellularLocation>
</comment>
<evidence type="ECO:0000256" key="2">
    <source>
        <dbReference type="ARBA" id="ARBA00004191"/>
    </source>
</evidence>
<name>A0AAN7LBF3_TRANT</name>
<dbReference type="InterPro" id="IPR004853">
    <property type="entry name" value="Sugar_P_trans_dom"/>
</dbReference>
<keyword evidence="4" id="KW-0134">Cell wall</keyword>
<feature type="compositionally biased region" description="Pro residues" evidence="10">
    <location>
        <begin position="297"/>
        <end position="323"/>
    </location>
</feature>
<dbReference type="Proteomes" id="UP001346149">
    <property type="component" value="Unassembled WGS sequence"/>
</dbReference>
<feature type="region of interest" description="Disordered" evidence="10">
    <location>
        <begin position="267"/>
        <end position="327"/>
    </location>
</feature>
<evidence type="ECO:0000256" key="5">
    <source>
        <dbReference type="ARBA" id="ARBA00022525"/>
    </source>
</evidence>
<keyword evidence="5" id="KW-0964">Secreted</keyword>
<feature type="domain" description="Sugar phosphate transporter" evidence="12">
    <location>
        <begin position="1"/>
        <end position="139"/>
    </location>
</feature>
<evidence type="ECO:0000256" key="6">
    <source>
        <dbReference type="ARBA" id="ARBA00022801"/>
    </source>
</evidence>
<proteinExistence type="inferred from homology"/>
<evidence type="ECO:0000313" key="14">
    <source>
        <dbReference type="Proteomes" id="UP001346149"/>
    </source>
</evidence>
<keyword evidence="11" id="KW-1133">Transmembrane helix</keyword>
<gene>
    <name evidence="13" type="ORF">SAY86_015977</name>
</gene>
<dbReference type="InterPro" id="IPR000743">
    <property type="entry name" value="Glyco_hydro_28"/>
</dbReference>
<sequence length="656" mass="71934">MFGVWYLLNIYFNIYNKQVLKVYPFPATVTAFQFACGTVIILLMWTFNLHRRPKITRSQLAAILPLAIAHTMGNLLTNISLGKVAVSFTHTIKAMEPFFTVVLASLFIGEKPSFWVVSSLVPIVGGVALASFTEASFNCHSDGRNQVQPFLPAVSYRLYTVTSIRYCAIFDIFVCECECWKARTLTANNNVHRYDFFSRLMTSQSPPNFDHQPARNNKVMMMMMKTMMGSSHLELKKHATLMVKVAAVLLIILFANAATCYARQGSRHWRHRRSGGRKSVGLTTGKIHGRGSHHHNPPPVATPAREPPTPTPGPVIPAPPPSPSGHKNSTVFNVLDFGAKADGTSDDSKQAFLAAWSAACQQGASTVLVPSGSDFLLGPISFSGPDCKPHIVFQLEGKIIAPTSSVAWGLGLLQWIQFKKLNRITISGSGTIEGQGSVWWNNEPLDLKLSRMPITKPTSLRFYGSDQVTVTGITIQNSPQTHLKFDSCTNVQVFGISTSSPGNSPNTDGIHLQNSKDVLIHDVDLACGSGSVHDVVFLNIQVTEVQRPIVIDQYYCDHASCKNQTSAVAVSGVTYSDVRGTYTVQPVRFACSDDIPCTDITLSGIQLKPVQSSRHLYDPLCWEVYGQLETDTVPPLDGCLNQGNPDRSAWPKTLSC</sequence>
<dbReference type="InterPro" id="IPR037185">
    <property type="entry name" value="EmrE-like"/>
</dbReference>